<protein>
    <submittedName>
        <fullName evidence="9">Arylsulfatase</fullName>
        <ecNumber evidence="9">3.1.6.1</ecNumber>
    </submittedName>
</protein>
<feature type="domain" description="Sulfatase N-terminal" evidence="8">
    <location>
        <begin position="29"/>
        <end position="353"/>
    </location>
</feature>
<dbReference type="EMBL" id="CP010904">
    <property type="protein sequence ID" value="AKJ63651.1"/>
    <property type="molecule type" value="Genomic_DNA"/>
</dbReference>
<keyword evidence="5 9" id="KW-0378">Hydrolase</keyword>
<dbReference type="PANTHER" id="PTHR42693:SF42">
    <property type="entry name" value="ARYLSULFATASE G"/>
    <property type="match status" value="1"/>
</dbReference>
<keyword evidence="6" id="KW-0106">Calcium</keyword>
<dbReference type="EC" id="3.1.6.1" evidence="9"/>
<dbReference type="InterPro" id="IPR050738">
    <property type="entry name" value="Sulfatase"/>
</dbReference>
<evidence type="ECO:0000313" key="10">
    <source>
        <dbReference type="Proteomes" id="UP000035268"/>
    </source>
</evidence>
<evidence type="ECO:0000256" key="1">
    <source>
        <dbReference type="ARBA" id="ARBA00001913"/>
    </source>
</evidence>
<comment type="cofactor">
    <cofactor evidence="1">
        <name>Ca(2+)</name>
        <dbReference type="ChEBI" id="CHEBI:29108"/>
    </cofactor>
</comment>
<evidence type="ECO:0000256" key="3">
    <source>
        <dbReference type="ARBA" id="ARBA00022723"/>
    </source>
</evidence>
<dbReference type="PANTHER" id="PTHR42693">
    <property type="entry name" value="ARYLSULFATASE FAMILY MEMBER"/>
    <property type="match status" value="1"/>
</dbReference>
<comment type="similarity">
    <text evidence="2">Belongs to the sulfatase family.</text>
</comment>
<dbReference type="Proteomes" id="UP000035268">
    <property type="component" value="Chromosome"/>
</dbReference>
<reference evidence="10" key="1">
    <citation type="submission" date="2015-02" db="EMBL/GenBank/DDBJ databases">
        <title>Description and complete genome sequence of the first cultured representative of the subdivision 5 of the Verrucomicrobia phylum.</title>
        <authorList>
            <person name="Spring S."/>
            <person name="Bunk B."/>
            <person name="Sproer C."/>
            <person name="Klenk H.-P."/>
        </authorList>
    </citation>
    <scope>NUCLEOTIDE SEQUENCE [LARGE SCALE GENOMIC DNA]</scope>
    <source>
        <strain evidence="10">L21-Fru-AB</strain>
    </source>
</reference>
<organism evidence="9 10">
    <name type="scientific">Kiritimatiella glycovorans</name>
    <dbReference type="NCBI Taxonomy" id="1307763"/>
    <lineage>
        <taxon>Bacteria</taxon>
        <taxon>Pseudomonadati</taxon>
        <taxon>Kiritimatiellota</taxon>
        <taxon>Kiritimatiellia</taxon>
        <taxon>Kiritimatiellales</taxon>
        <taxon>Kiritimatiellaceae</taxon>
        <taxon>Kiritimatiella</taxon>
    </lineage>
</organism>
<dbReference type="GO" id="GO:0004065">
    <property type="term" value="F:arylsulfatase activity"/>
    <property type="evidence" value="ECO:0007669"/>
    <property type="project" value="UniProtKB-EC"/>
</dbReference>
<dbReference type="PATRIC" id="fig|1609981.3.peg.390"/>
<proteinExistence type="inferred from homology"/>
<keyword evidence="4 7" id="KW-0732">Signal</keyword>
<keyword evidence="3" id="KW-0479">Metal-binding</keyword>
<reference evidence="9 10" key="2">
    <citation type="journal article" date="2016" name="ISME J.">
        <title>Characterization of the first cultured representative of Verrucomicrobia subdivision 5 indicates the proposal of a novel phylum.</title>
        <authorList>
            <person name="Spring S."/>
            <person name="Bunk B."/>
            <person name="Sproer C."/>
            <person name="Schumann P."/>
            <person name="Rohde M."/>
            <person name="Tindall B.J."/>
            <person name="Klenk H.P."/>
        </authorList>
    </citation>
    <scope>NUCLEOTIDE SEQUENCE [LARGE SCALE GENOMIC DNA]</scope>
    <source>
        <strain evidence="9 10">L21-Fru-AB</strain>
    </source>
</reference>
<keyword evidence="10" id="KW-1185">Reference proteome</keyword>
<gene>
    <name evidence="9" type="primary">atsA_7</name>
    <name evidence="9" type="ORF">L21SP4_00371</name>
</gene>
<dbReference type="SUPFAM" id="SSF53649">
    <property type="entry name" value="Alkaline phosphatase-like"/>
    <property type="match status" value="1"/>
</dbReference>
<evidence type="ECO:0000256" key="2">
    <source>
        <dbReference type="ARBA" id="ARBA00008779"/>
    </source>
</evidence>
<dbReference type="AlphaFoldDB" id="A0A0G3EAY6"/>
<dbReference type="PROSITE" id="PS00523">
    <property type="entry name" value="SULFATASE_1"/>
    <property type="match status" value="1"/>
</dbReference>
<evidence type="ECO:0000256" key="7">
    <source>
        <dbReference type="SAM" id="SignalP"/>
    </source>
</evidence>
<accession>A0A0G3EAY6</accession>
<dbReference type="InterPro" id="IPR000917">
    <property type="entry name" value="Sulfatase_N"/>
</dbReference>
<dbReference type="KEGG" id="vbl:L21SP4_00371"/>
<dbReference type="CDD" id="cd16144">
    <property type="entry name" value="ARS_like"/>
    <property type="match status" value="1"/>
</dbReference>
<dbReference type="Gene3D" id="3.40.720.10">
    <property type="entry name" value="Alkaline Phosphatase, subunit A"/>
    <property type="match status" value="1"/>
</dbReference>
<name>A0A0G3EAY6_9BACT</name>
<evidence type="ECO:0000256" key="4">
    <source>
        <dbReference type="ARBA" id="ARBA00022729"/>
    </source>
</evidence>
<dbReference type="Pfam" id="PF00884">
    <property type="entry name" value="Sulfatase"/>
    <property type="match status" value="1"/>
</dbReference>
<dbReference type="RefSeq" id="WP_052881061.1">
    <property type="nucleotide sequence ID" value="NZ_CP010904.1"/>
</dbReference>
<dbReference type="InterPro" id="IPR017850">
    <property type="entry name" value="Alkaline_phosphatase_core_sf"/>
</dbReference>
<sequence length="724" mass="80559" precursor="true">MIKTLTTSLIVCWLCASALAARTTDDRLNVVFILIDDMGWKDPGCYGGELFETPNIDRLAAQGMRFTDAYAACSVCAPTRASLVTGKYPGRLHFTALTGHQEMLGNVEHNPTGIKLIQPAITREDGVQPDEFCIAEAFRAAGYRTALFGKTHFGSGHENLHAMGFDVAENPQCDMWVTPPAVVEDDPKRMTTITDRSIEFMRECADRDRPFFLYVPHKAVHVQFQATREYYEQYAQKLTPEEKEEYSPYYLAMVEELDREVGRLLDELERLGVADRTAVFFTSDNGGVDTVYSKTPYPATSMAPLRGQKGGQYEGSHRVPLIVRWPGHVRPGSVSHEVVITPDFYPTCLDMAGLPGHPGQHLDGISMVPALRGGELEREAVYWHKPHYYTRNGPLSVIRCGRYKYIHYWETELSPAGGPPHQLFDLEQDIGETDNLVREKPEIADRLRKMLMAHLEEVDAELPEVNPRYGRKETATEREGAGHAARDDWKKVDDFESYAPGESVAGRDGWRSADDSLSCEARVVADPDGTGKVLRFRKTGARVGVAALVHEGSGFIARTLSAPQTLTLRFRFTGHEGLKGAAEEYVGFGVTADAGIDRLPLLKQGFTIRDADDDQEADQLASPAGKVSMRLRPDTWYRVWLITDNKKPDTARLYMQSGDDPRFADMREVPAAFDWISGPGARPYPVIALIANHASGPAMYVDDIYFDNHRANLAPPPADEARGG</sequence>
<dbReference type="OrthoDB" id="9760224at2"/>
<evidence type="ECO:0000256" key="5">
    <source>
        <dbReference type="ARBA" id="ARBA00022801"/>
    </source>
</evidence>
<evidence type="ECO:0000256" key="6">
    <source>
        <dbReference type="ARBA" id="ARBA00022837"/>
    </source>
</evidence>
<feature type="signal peptide" evidence="7">
    <location>
        <begin position="1"/>
        <end position="20"/>
    </location>
</feature>
<dbReference type="InterPro" id="IPR024607">
    <property type="entry name" value="Sulfatase_CS"/>
</dbReference>
<dbReference type="GO" id="GO:0046872">
    <property type="term" value="F:metal ion binding"/>
    <property type="evidence" value="ECO:0007669"/>
    <property type="project" value="UniProtKB-KW"/>
</dbReference>
<evidence type="ECO:0000313" key="9">
    <source>
        <dbReference type="EMBL" id="AKJ63651.1"/>
    </source>
</evidence>
<feature type="chain" id="PRO_5005183882" evidence="7">
    <location>
        <begin position="21"/>
        <end position="724"/>
    </location>
</feature>
<dbReference type="Gene3D" id="3.30.1120.10">
    <property type="match status" value="1"/>
</dbReference>
<evidence type="ECO:0000259" key="8">
    <source>
        <dbReference type="Pfam" id="PF00884"/>
    </source>
</evidence>